<evidence type="ECO:0000313" key="3">
    <source>
        <dbReference type="Proteomes" id="UP000075809"/>
    </source>
</evidence>
<evidence type="ECO:0000313" key="2">
    <source>
        <dbReference type="EMBL" id="KYQ57515.1"/>
    </source>
</evidence>
<dbReference type="EMBL" id="KQ982335">
    <property type="protein sequence ID" value="KYQ57515.1"/>
    <property type="molecule type" value="Genomic_DNA"/>
</dbReference>
<dbReference type="AlphaFoldDB" id="A0A151XAX1"/>
<name>A0A151XAX1_9HYME</name>
<protein>
    <submittedName>
        <fullName evidence="2">Uncharacterized protein</fullName>
    </submittedName>
</protein>
<gene>
    <name evidence="2" type="ORF">ALC60_03477</name>
</gene>
<evidence type="ECO:0000256" key="1">
    <source>
        <dbReference type="SAM" id="MobiDB-lite"/>
    </source>
</evidence>
<feature type="region of interest" description="Disordered" evidence="1">
    <location>
        <begin position="58"/>
        <end position="77"/>
    </location>
</feature>
<dbReference type="Proteomes" id="UP000075809">
    <property type="component" value="Unassembled WGS sequence"/>
</dbReference>
<reference evidence="2 3" key="1">
    <citation type="submission" date="2015-09" db="EMBL/GenBank/DDBJ databases">
        <title>Trachymyrmex zeteki WGS genome.</title>
        <authorList>
            <person name="Nygaard S."/>
            <person name="Hu H."/>
            <person name="Boomsma J."/>
            <person name="Zhang G."/>
        </authorList>
    </citation>
    <scope>NUCLEOTIDE SEQUENCE [LARGE SCALE GENOMIC DNA]</scope>
    <source>
        <strain evidence="2">Tzet28-1</strain>
        <tissue evidence="2">Whole body</tissue>
    </source>
</reference>
<organism evidence="2 3">
    <name type="scientific">Mycetomoellerius zeteki</name>
    <dbReference type="NCBI Taxonomy" id="64791"/>
    <lineage>
        <taxon>Eukaryota</taxon>
        <taxon>Metazoa</taxon>
        <taxon>Ecdysozoa</taxon>
        <taxon>Arthropoda</taxon>
        <taxon>Hexapoda</taxon>
        <taxon>Insecta</taxon>
        <taxon>Pterygota</taxon>
        <taxon>Neoptera</taxon>
        <taxon>Endopterygota</taxon>
        <taxon>Hymenoptera</taxon>
        <taxon>Apocrita</taxon>
        <taxon>Aculeata</taxon>
        <taxon>Formicoidea</taxon>
        <taxon>Formicidae</taxon>
        <taxon>Myrmicinae</taxon>
        <taxon>Mycetomoellerius</taxon>
    </lineage>
</organism>
<feature type="non-terminal residue" evidence="2">
    <location>
        <position position="1"/>
    </location>
</feature>
<accession>A0A151XAX1</accession>
<keyword evidence="3" id="KW-1185">Reference proteome</keyword>
<proteinExistence type="predicted"/>
<sequence>HDHPCITIMRRDSPAVPLKKRSRENGRSNITALYVDEVQKQNTQRKYIKLPKRFKLESDVERKHKRSGSSGSNFRRKVQHRAQTYRLVSPAAGQFRDVRGELSLAEEGNGPVGPLSPSHSRIWQRASRSVTDTTHVILHAAVPEVSFNACRYPGTTHLLPSTATPV</sequence>